<evidence type="ECO:0000256" key="3">
    <source>
        <dbReference type="ARBA" id="ARBA00022448"/>
    </source>
</evidence>
<dbReference type="NCBIfam" id="TIGR00879">
    <property type="entry name" value="SP"/>
    <property type="match status" value="1"/>
</dbReference>
<feature type="transmembrane region" description="Helical" evidence="9">
    <location>
        <begin position="471"/>
        <end position="492"/>
    </location>
</feature>
<dbReference type="InterPro" id="IPR005829">
    <property type="entry name" value="Sugar_transporter_CS"/>
</dbReference>
<dbReference type="EMBL" id="JPDN02000081">
    <property type="protein sequence ID" value="PON20156.1"/>
    <property type="molecule type" value="Genomic_DNA"/>
</dbReference>
<dbReference type="PANTHER" id="PTHR48022">
    <property type="entry name" value="PLASTIDIC GLUCOSE TRANSPORTER 4"/>
    <property type="match status" value="1"/>
</dbReference>
<dbReference type="InterPro" id="IPR003663">
    <property type="entry name" value="Sugar/inositol_transpt"/>
</dbReference>
<dbReference type="GO" id="GO:0016020">
    <property type="term" value="C:membrane"/>
    <property type="evidence" value="ECO:0007669"/>
    <property type="project" value="UniProtKB-SubCell"/>
</dbReference>
<keyword evidence="4 9" id="KW-0812">Transmembrane</keyword>
<dbReference type="PROSITE" id="PS50850">
    <property type="entry name" value="MFS"/>
    <property type="match status" value="1"/>
</dbReference>
<protein>
    <submittedName>
        <fullName evidence="11">General alpha-glucoside permease</fullName>
    </submittedName>
</protein>
<feature type="transmembrane region" description="Helical" evidence="9">
    <location>
        <begin position="97"/>
        <end position="122"/>
    </location>
</feature>
<feature type="transmembrane region" description="Helical" evidence="9">
    <location>
        <begin position="134"/>
        <end position="152"/>
    </location>
</feature>
<keyword evidence="6 9" id="KW-0472">Membrane</keyword>
<comment type="subcellular location">
    <subcellularLocation>
        <location evidence="1">Membrane</location>
        <topology evidence="1">Multi-pass membrane protein</topology>
    </subcellularLocation>
</comment>
<dbReference type="InterPro" id="IPR036259">
    <property type="entry name" value="MFS_trans_sf"/>
</dbReference>
<feature type="transmembrane region" description="Helical" evidence="9">
    <location>
        <begin position="184"/>
        <end position="207"/>
    </location>
</feature>
<feature type="domain" description="Major facilitator superfamily (MFS) profile" evidence="10">
    <location>
        <begin position="53"/>
        <end position="498"/>
    </location>
</feature>
<evidence type="ECO:0000256" key="7">
    <source>
        <dbReference type="ARBA" id="ARBA00026248"/>
    </source>
</evidence>
<feature type="transmembrane region" description="Helical" evidence="9">
    <location>
        <begin position="441"/>
        <end position="459"/>
    </location>
</feature>
<evidence type="ECO:0000256" key="5">
    <source>
        <dbReference type="ARBA" id="ARBA00022989"/>
    </source>
</evidence>
<evidence type="ECO:0000256" key="2">
    <source>
        <dbReference type="ARBA" id="ARBA00010992"/>
    </source>
</evidence>
<feature type="transmembrane region" description="Helical" evidence="9">
    <location>
        <begin position="344"/>
        <end position="366"/>
    </location>
</feature>
<feature type="transmembrane region" description="Helical" evidence="9">
    <location>
        <begin position="311"/>
        <end position="332"/>
    </location>
</feature>
<evidence type="ECO:0000256" key="1">
    <source>
        <dbReference type="ARBA" id="ARBA00004141"/>
    </source>
</evidence>
<feature type="transmembrane region" description="Helical" evidence="9">
    <location>
        <begin position="227"/>
        <end position="248"/>
    </location>
</feature>
<name>A0A2P4Z7A2_9HYPO</name>
<dbReference type="InterPro" id="IPR020846">
    <property type="entry name" value="MFS_dom"/>
</dbReference>
<dbReference type="SUPFAM" id="SSF103473">
    <property type="entry name" value="MFS general substrate transporter"/>
    <property type="match status" value="1"/>
</dbReference>
<dbReference type="InterPro" id="IPR050360">
    <property type="entry name" value="MFS_Sugar_Transporters"/>
</dbReference>
<feature type="transmembrane region" description="Helical" evidence="9">
    <location>
        <begin position="404"/>
        <end position="429"/>
    </location>
</feature>
<dbReference type="PROSITE" id="PS00217">
    <property type="entry name" value="SUGAR_TRANSPORT_2"/>
    <property type="match status" value="1"/>
</dbReference>
<dbReference type="GO" id="GO:0005351">
    <property type="term" value="F:carbohydrate:proton symporter activity"/>
    <property type="evidence" value="ECO:0007669"/>
    <property type="project" value="TreeGrafter"/>
</dbReference>
<dbReference type="RefSeq" id="XP_018656047.1">
    <property type="nucleotide sequence ID" value="XM_018810738.1"/>
</dbReference>
<feature type="transmembrane region" description="Helical" evidence="9">
    <location>
        <begin position="158"/>
        <end position="177"/>
    </location>
</feature>
<dbReference type="GO" id="GO:0000023">
    <property type="term" value="P:maltose metabolic process"/>
    <property type="evidence" value="ECO:0007669"/>
    <property type="project" value="UniProtKB-KW"/>
</dbReference>
<dbReference type="STRING" id="398673.A0A2P4Z7A2"/>
<dbReference type="AlphaFoldDB" id="A0A2P4Z7A2"/>
<keyword evidence="5 9" id="KW-1133">Transmembrane helix</keyword>
<dbReference type="Proteomes" id="UP000054821">
    <property type="component" value="Unassembled WGS sequence"/>
</dbReference>
<comment type="caution">
    <text evidence="11">The sequence shown here is derived from an EMBL/GenBank/DDBJ whole genome shotgun (WGS) entry which is preliminary data.</text>
</comment>
<organism evidence="11 12">
    <name type="scientific">Trichoderma gamsii</name>
    <dbReference type="NCBI Taxonomy" id="398673"/>
    <lineage>
        <taxon>Eukaryota</taxon>
        <taxon>Fungi</taxon>
        <taxon>Dikarya</taxon>
        <taxon>Ascomycota</taxon>
        <taxon>Pezizomycotina</taxon>
        <taxon>Sordariomycetes</taxon>
        <taxon>Hypocreomycetidae</taxon>
        <taxon>Hypocreales</taxon>
        <taxon>Hypocreaceae</taxon>
        <taxon>Trichoderma</taxon>
    </lineage>
</organism>
<dbReference type="GeneID" id="29990821"/>
<keyword evidence="3 8" id="KW-0813">Transport</keyword>
<dbReference type="PANTHER" id="PTHR48022:SF5">
    <property type="entry name" value="ALPHA-GLUCOSIDES PERMEASE MPH2-RELATED"/>
    <property type="match status" value="1"/>
</dbReference>
<keyword evidence="7" id="KW-0462">Maltose metabolism</keyword>
<reference evidence="11 12" key="1">
    <citation type="journal article" date="2016" name="Genome Announc.">
        <title>Draft Whole-Genome Sequence of Trichoderma gamsii T6085, a Promising Biocontrol Agent of Fusarium Head Blight on Wheat.</title>
        <authorList>
            <person name="Baroncelli R."/>
            <person name="Zapparata A."/>
            <person name="Piaggeschi G."/>
            <person name="Sarrocco S."/>
            <person name="Vannacci G."/>
        </authorList>
    </citation>
    <scope>NUCLEOTIDE SEQUENCE [LARGE SCALE GENOMIC DNA]</scope>
    <source>
        <strain evidence="11 12">T6085</strain>
    </source>
</reference>
<evidence type="ECO:0000313" key="11">
    <source>
        <dbReference type="EMBL" id="PON20156.1"/>
    </source>
</evidence>
<dbReference type="FunFam" id="1.20.1250.20:FF:000149">
    <property type="entry name" value="MFS transporter, SP family, general alpha glucoside:H+ symporter"/>
    <property type="match status" value="1"/>
</dbReference>
<feature type="transmembrane region" description="Helical" evidence="9">
    <location>
        <begin position="373"/>
        <end position="392"/>
    </location>
</feature>
<dbReference type="InterPro" id="IPR005828">
    <property type="entry name" value="MFS_sugar_transport-like"/>
</dbReference>
<proteinExistence type="inferred from homology"/>
<dbReference type="Gene3D" id="1.20.1250.20">
    <property type="entry name" value="MFS general substrate transporter like domains"/>
    <property type="match status" value="1"/>
</dbReference>
<evidence type="ECO:0000313" key="12">
    <source>
        <dbReference type="Proteomes" id="UP000054821"/>
    </source>
</evidence>
<dbReference type="Pfam" id="PF00083">
    <property type="entry name" value="Sugar_tr"/>
    <property type="match status" value="1"/>
</dbReference>
<accession>A0A2P4Z7A2</accession>
<feature type="transmembrane region" description="Helical" evidence="9">
    <location>
        <begin position="51"/>
        <end position="77"/>
    </location>
</feature>
<gene>
    <name evidence="11" type="ORF">TGAM01_v210978</name>
</gene>
<evidence type="ECO:0000256" key="4">
    <source>
        <dbReference type="ARBA" id="ARBA00022692"/>
    </source>
</evidence>
<sequence length="548" mass="60778">MSTIKQSMVDVETVNAVNDAAFVNIQDAAKATQREHEMGFLKSLKTYRKGVFWSVVLSTAIIMEGFDLILLGSLIGYPSFTQRFGTLQQDGTYELTAAWQTALTMGSLVGQIIGLFVSGYVADRIGYRKTMMGGLVMIAGLIFIPFFAYNIAMFMCGQILLGMPFGCFQSLACTYAAEVVPTQLRAYLTTYVNLCWVIGQIIASGILRGLVNRHDVWGYKIPVALQWFWPVPLFVGIFFIPESPWWLVRHGRIEDAKRSLARLCTRDADAAHNIEETVAMIIYTDEHNKAVSEGTTYFDCFKGIDLRRTEIVCMCWAIQVLSGSPLMGYSSYFYQQAGLAVSNAFTMTIGQFCLGGVGTVCSWFLMSRAGRRTIYLVGQASMTVALLAIGFTSLAGKSNVGAQWAIGSLLLVYTFIYDCTVGPVCYTLVSELPSNRLRTKSVVLARNFYNLISIVATIITPNMLNPTAWNWGAKAGFFWAGTCFLTMVWAYFRLPEPMGRTFAELDVLFEAKTPARKFASASVDELNPEVLDKKVATEHVESVHKSLD</sequence>
<comment type="similarity">
    <text evidence="2 8">Belongs to the major facilitator superfamily. Sugar transporter (TC 2.A.1.1) family.</text>
</comment>
<evidence type="ECO:0000256" key="8">
    <source>
        <dbReference type="RuleBase" id="RU003346"/>
    </source>
</evidence>
<keyword evidence="12" id="KW-1185">Reference proteome</keyword>
<evidence type="ECO:0000259" key="10">
    <source>
        <dbReference type="PROSITE" id="PS50850"/>
    </source>
</evidence>
<evidence type="ECO:0000256" key="9">
    <source>
        <dbReference type="SAM" id="Phobius"/>
    </source>
</evidence>
<evidence type="ECO:0000256" key="6">
    <source>
        <dbReference type="ARBA" id="ARBA00023136"/>
    </source>
</evidence>